<dbReference type="AlphaFoldDB" id="A0A2D4FA49"/>
<reference evidence="1" key="2">
    <citation type="submission" date="2017-11" db="EMBL/GenBank/DDBJ databases">
        <title>Coralsnake Venomics: Analyses of Venom Gland Transcriptomes and Proteomes of Six Brazilian Taxa.</title>
        <authorList>
            <person name="Aird S.D."/>
            <person name="Jorge da Silva N."/>
            <person name="Qiu L."/>
            <person name="Villar-Briones A."/>
            <person name="Aparecida-Saddi V."/>
            <person name="Campos-Telles M.P."/>
            <person name="Grau M."/>
            <person name="Mikheyev A.S."/>
        </authorList>
    </citation>
    <scope>NUCLEOTIDE SEQUENCE</scope>
    <source>
        <tissue evidence="1">Venom_gland</tissue>
    </source>
</reference>
<sequence>MRIEGWIFWKTSDICLQKSGWPLDVNPEPETLNFFPTMSSLFSSSTSSFMKTFVICFTGGIFRQQGSPKCSKVDLQIVGSAKMYQEPFFTCGGPAMLQKRFWRLSQTWVEQMVGECIPFKPEFFLLGIISEGYKEGFNISNSTRVDGG</sequence>
<name>A0A2D4FA49_MICCO</name>
<protein>
    <submittedName>
        <fullName evidence="1">Uncharacterized protein</fullName>
    </submittedName>
</protein>
<proteinExistence type="predicted"/>
<accession>A0A2D4FA49</accession>
<reference evidence="1" key="1">
    <citation type="submission" date="2017-07" db="EMBL/GenBank/DDBJ databases">
        <authorList>
            <person name="Mikheyev A."/>
            <person name="Grau M."/>
        </authorList>
    </citation>
    <scope>NUCLEOTIDE SEQUENCE</scope>
    <source>
        <tissue evidence="1">Venom_gland</tissue>
    </source>
</reference>
<dbReference type="EMBL" id="IACJ01052958">
    <property type="protein sequence ID" value="LAA44375.1"/>
    <property type="molecule type" value="Transcribed_RNA"/>
</dbReference>
<organism evidence="1">
    <name type="scientific">Micrurus corallinus</name>
    <name type="common">Brazilian coral snake</name>
    <dbReference type="NCBI Taxonomy" id="54390"/>
    <lineage>
        <taxon>Eukaryota</taxon>
        <taxon>Metazoa</taxon>
        <taxon>Chordata</taxon>
        <taxon>Craniata</taxon>
        <taxon>Vertebrata</taxon>
        <taxon>Euteleostomi</taxon>
        <taxon>Lepidosauria</taxon>
        <taxon>Squamata</taxon>
        <taxon>Bifurcata</taxon>
        <taxon>Unidentata</taxon>
        <taxon>Episquamata</taxon>
        <taxon>Toxicofera</taxon>
        <taxon>Serpentes</taxon>
        <taxon>Colubroidea</taxon>
        <taxon>Elapidae</taxon>
        <taxon>Elapinae</taxon>
        <taxon>Micrurus</taxon>
    </lineage>
</organism>
<evidence type="ECO:0000313" key="1">
    <source>
        <dbReference type="EMBL" id="LAA44375.1"/>
    </source>
</evidence>